<dbReference type="Pfam" id="PF05226">
    <property type="entry name" value="CHASE2"/>
    <property type="match status" value="1"/>
</dbReference>
<keyword evidence="1" id="KW-1133">Transmembrane helix</keyword>
<organism evidence="3 4">
    <name type="scientific">Nitrosomonas ureae</name>
    <dbReference type="NCBI Taxonomy" id="44577"/>
    <lineage>
        <taxon>Bacteria</taxon>
        <taxon>Pseudomonadati</taxon>
        <taxon>Pseudomonadota</taxon>
        <taxon>Betaproteobacteria</taxon>
        <taxon>Nitrosomonadales</taxon>
        <taxon>Nitrosomonadaceae</taxon>
        <taxon>Nitrosomonas</taxon>
    </lineage>
</organism>
<dbReference type="PROSITE" id="PS50125">
    <property type="entry name" value="GUANYLATE_CYCLASE_2"/>
    <property type="match status" value="1"/>
</dbReference>
<keyword evidence="1" id="KW-0472">Membrane</keyword>
<dbReference type="RefSeq" id="WP_062558526.1">
    <property type="nucleotide sequence ID" value="NZ_CP013341.1"/>
</dbReference>
<dbReference type="Proteomes" id="UP000182882">
    <property type="component" value="Unassembled WGS sequence"/>
</dbReference>
<dbReference type="InterPro" id="IPR001054">
    <property type="entry name" value="A/G_cyclase"/>
</dbReference>
<dbReference type="GO" id="GO:0004016">
    <property type="term" value="F:adenylate cyclase activity"/>
    <property type="evidence" value="ECO:0007669"/>
    <property type="project" value="UniProtKB-ARBA"/>
</dbReference>
<proteinExistence type="predicted"/>
<gene>
    <name evidence="3" type="ORF">SAMN05216406_10545</name>
</gene>
<dbReference type="InterPro" id="IPR007890">
    <property type="entry name" value="CHASE2"/>
</dbReference>
<dbReference type="Pfam" id="PF00211">
    <property type="entry name" value="Guanylate_cyc"/>
    <property type="match status" value="1"/>
</dbReference>
<evidence type="ECO:0000313" key="4">
    <source>
        <dbReference type="Proteomes" id="UP000182882"/>
    </source>
</evidence>
<protein>
    <submittedName>
        <fullName evidence="3">Adenylate cyclase</fullName>
    </submittedName>
</protein>
<dbReference type="SMART" id="SM00044">
    <property type="entry name" value="CYCc"/>
    <property type="match status" value="1"/>
</dbReference>
<keyword evidence="4" id="KW-1185">Reference proteome</keyword>
<feature type="transmembrane region" description="Helical" evidence="1">
    <location>
        <begin position="386"/>
        <end position="409"/>
    </location>
</feature>
<name>A0A1H2DSJ2_9PROT</name>
<feature type="domain" description="Guanylate cyclase" evidence="2">
    <location>
        <begin position="505"/>
        <end position="634"/>
    </location>
</feature>
<dbReference type="PANTHER" id="PTHR43081:SF1">
    <property type="entry name" value="ADENYLATE CYCLASE, TERMINAL-DIFFERENTIATION SPECIFIC"/>
    <property type="match status" value="1"/>
</dbReference>
<dbReference type="SUPFAM" id="SSF55073">
    <property type="entry name" value="Nucleotide cyclase"/>
    <property type="match status" value="1"/>
</dbReference>
<dbReference type="AlphaFoldDB" id="A0A1H2DSJ2"/>
<sequence>MLKEINTIRWLKHLFLGIVIGLTGAIVHLSPAGLWMEEKFGLYWLFHLRGTVAAPDNVVVVAIDQPSASRFNLPMTPQLWPRELHAQLIEQLIQAGASIIVFDLIFDTPSAIAAYDQKLALSMKTAGNIVLVERLVYEDSALSTDANEKNYNRMVKEGPIPLLPLIADAVQAHAPFPLPKKERVNHYWVFKTDAGDMPTIPTVVLQIFALPLYEDFIRLLRTVNPAYAAQLPNNKNMADIEDLIFTLRDLFLNDPDLAHRLKTELNRDANLNSIQRNTLHALLNAYSGNDTRYLNFYGPPRSIQTIPYHQVLYPDENKIAGQSRAMNFQDKVIFVGFSAATQPEQDIVRDDYHTVFSNPDGLYISGVEIAATAFANLLENKPIRTFPLMGSVGILFVLGLGLGIVFMLLSNQSAVVASIALVLLYAGSVYYFFKELSVWLPLINPVFLQLPLAFFGAITLKYDEEKLESQQLKKAFGYFLPDRVVNDIVRNSGTMALNNQLVYGACLATDAEAYTALAEKMEPQQLGQLMNSYYAVLFEPVKQHNGTVSDVVGDAMLAIWAKTSASSDLRKDACLACLDIAAAIERFNHTPNQPHLPTRMGLHFGEMLLGNIGALHHFEYRAVGDIVNTTSRIQGVNKYLGTRLLVSGQVITGLDEFLIRPLGDFLLTGKSTPVNLFELIAHKQSASQMQLWLCETFSCALKAYQDQQWTEACDGLYKILDMIPDDGPSKFFLNLCKKNESVPPVDSWNSIIRIETK</sequence>
<dbReference type="GO" id="GO:0009190">
    <property type="term" value="P:cyclic nucleotide biosynthetic process"/>
    <property type="evidence" value="ECO:0007669"/>
    <property type="project" value="InterPro"/>
</dbReference>
<dbReference type="Gene3D" id="3.30.70.1230">
    <property type="entry name" value="Nucleotide cyclase"/>
    <property type="match status" value="1"/>
</dbReference>
<dbReference type="GO" id="GO:0035556">
    <property type="term" value="P:intracellular signal transduction"/>
    <property type="evidence" value="ECO:0007669"/>
    <property type="project" value="InterPro"/>
</dbReference>
<dbReference type="EMBL" id="FNLN01000005">
    <property type="protein sequence ID" value="SDT85731.1"/>
    <property type="molecule type" value="Genomic_DNA"/>
</dbReference>
<dbReference type="KEGG" id="nur:ATY38_06085"/>
<evidence type="ECO:0000259" key="2">
    <source>
        <dbReference type="PROSITE" id="PS50125"/>
    </source>
</evidence>
<evidence type="ECO:0000313" key="3">
    <source>
        <dbReference type="EMBL" id="SDT85731.1"/>
    </source>
</evidence>
<dbReference type="SMART" id="SM01080">
    <property type="entry name" value="CHASE2"/>
    <property type="match status" value="1"/>
</dbReference>
<feature type="transmembrane region" description="Helical" evidence="1">
    <location>
        <begin position="14"/>
        <end position="36"/>
    </location>
</feature>
<accession>A0A1H2DSJ2</accession>
<dbReference type="CDD" id="cd07302">
    <property type="entry name" value="CHD"/>
    <property type="match status" value="1"/>
</dbReference>
<dbReference type="InterPro" id="IPR050697">
    <property type="entry name" value="Adenylyl/Guanylyl_Cyclase_3/4"/>
</dbReference>
<feature type="transmembrane region" description="Helical" evidence="1">
    <location>
        <begin position="439"/>
        <end position="460"/>
    </location>
</feature>
<feature type="transmembrane region" description="Helical" evidence="1">
    <location>
        <begin position="414"/>
        <end position="433"/>
    </location>
</feature>
<dbReference type="PANTHER" id="PTHR43081">
    <property type="entry name" value="ADENYLATE CYCLASE, TERMINAL-DIFFERENTIATION SPECIFIC-RELATED"/>
    <property type="match status" value="1"/>
</dbReference>
<keyword evidence="1" id="KW-0812">Transmembrane</keyword>
<evidence type="ECO:0000256" key="1">
    <source>
        <dbReference type="SAM" id="Phobius"/>
    </source>
</evidence>
<reference evidence="4" key="1">
    <citation type="submission" date="2016-10" db="EMBL/GenBank/DDBJ databases">
        <authorList>
            <person name="Varghese N."/>
            <person name="Submissions S."/>
        </authorList>
    </citation>
    <scope>NUCLEOTIDE SEQUENCE [LARGE SCALE GENOMIC DNA]</scope>
    <source>
        <strain evidence="4">Nm10</strain>
    </source>
</reference>
<dbReference type="InterPro" id="IPR029787">
    <property type="entry name" value="Nucleotide_cyclase"/>
</dbReference>